<accession>A0A2P2MRP3</accession>
<reference evidence="1" key="1">
    <citation type="submission" date="2018-02" db="EMBL/GenBank/DDBJ databases">
        <title>Rhizophora mucronata_Transcriptome.</title>
        <authorList>
            <person name="Meera S.P."/>
            <person name="Sreeshan A."/>
            <person name="Augustine A."/>
        </authorList>
    </citation>
    <scope>NUCLEOTIDE SEQUENCE</scope>
    <source>
        <tissue evidence="1">Leaf</tissue>
    </source>
</reference>
<sequence length="70" mass="7456">MFIFTIYAAPKNNYLGVQGSKSHTNIQVSIMQYAISSITVLPTQMAPPLNTARTAGAVDVAAEWVLAQSG</sequence>
<name>A0A2P2MRP3_RHIMU</name>
<proteinExistence type="predicted"/>
<organism evidence="1">
    <name type="scientific">Rhizophora mucronata</name>
    <name type="common">Asiatic mangrove</name>
    <dbReference type="NCBI Taxonomy" id="61149"/>
    <lineage>
        <taxon>Eukaryota</taxon>
        <taxon>Viridiplantae</taxon>
        <taxon>Streptophyta</taxon>
        <taxon>Embryophyta</taxon>
        <taxon>Tracheophyta</taxon>
        <taxon>Spermatophyta</taxon>
        <taxon>Magnoliopsida</taxon>
        <taxon>eudicotyledons</taxon>
        <taxon>Gunneridae</taxon>
        <taxon>Pentapetalae</taxon>
        <taxon>rosids</taxon>
        <taxon>fabids</taxon>
        <taxon>Malpighiales</taxon>
        <taxon>Rhizophoraceae</taxon>
        <taxon>Rhizophora</taxon>
    </lineage>
</organism>
<protein>
    <submittedName>
        <fullName evidence="1">Uncharacterized protein</fullName>
    </submittedName>
</protein>
<dbReference type="AlphaFoldDB" id="A0A2P2MRP3"/>
<dbReference type="EMBL" id="GGEC01052412">
    <property type="protein sequence ID" value="MBX32896.1"/>
    <property type="molecule type" value="Transcribed_RNA"/>
</dbReference>
<evidence type="ECO:0000313" key="1">
    <source>
        <dbReference type="EMBL" id="MBX32896.1"/>
    </source>
</evidence>